<dbReference type="Pfam" id="PF01965">
    <property type="entry name" value="DJ-1_PfpI"/>
    <property type="match status" value="1"/>
</dbReference>
<evidence type="ECO:0000259" key="2">
    <source>
        <dbReference type="Pfam" id="PF01965"/>
    </source>
</evidence>
<protein>
    <submittedName>
        <fullName evidence="3">Protease I</fullName>
    </submittedName>
</protein>
<dbReference type="NCBIfam" id="TIGR01382">
    <property type="entry name" value="PfpI"/>
    <property type="match status" value="1"/>
</dbReference>
<dbReference type="InterPro" id="IPR002818">
    <property type="entry name" value="DJ-1/PfpI"/>
</dbReference>
<evidence type="ECO:0000256" key="1">
    <source>
        <dbReference type="ARBA" id="ARBA00008542"/>
    </source>
</evidence>
<dbReference type="AlphaFoldDB" id="A0A239IGM0"/>
<keyword evidence="3" id="KW-0378">Hydrolase</keyword>
<evidence type="ECO:0000313" key="4">
    <source>
        <dbReference type="Proteomes" id="UP000198284"/>
    </source>
</evidence>
<dbReference type="OrthoDB" id="9792284at2"/>
<dbReference type="Proteomes" id="UP000198284">
    <property type="component" value="Unassembled WGS sequence"/>
</dbReference>
<evidence type="ECO:0000313" key="3">
    <source>
        <dbReference type="EMBL" id="SNS92747.1"/>
    </source>
</evidence>
<organism evidence="3 4">
    <name type="scientific">Noviherbaspirillum humi</name>
    <dbReference type="NCBI Taxonomy" id="1688639"/>
    <lineage>
        <taxon>Bacteria</taxon>
        <taxon>Pseudomonadati</taxon>
        <taxon>Pseudomonadota</taxon>
        <taxon>Betaproteobacteria</taxon>
        <taxon>Burkholderiales</taxon>
        <taxon>Oxalobacteraceae</taxon>
        <taxon>Noviherbaspirillum</taxon>
    </lineage>
</organism>
<dbReference type="RefSeq" id="WP_089400036.1">
    <property type="nucleotide sequence ID" value="NZ_FZOT01000009.1"/>
</dbReference>
<dbReference type="GO" id="GO:0006508">
    <property type="term" value="P:proteolysis"/>
    <property type="evidence" value="ECO:0007669"/>
    <property type="project" value="UniProtKB-KW"/>
</dbReference>
<comment type="similarity">
    <text evidence="1">Belongs to the peptidase C56 family.</text>
</comment>
<sequence length="254" mass="27526">MRETNALKGRRIAVLAVDGFEKVELTVPVTALKLAGAKVDIVSLHGGRIRGVNLHEPASMVRVDKTLGRANPSEYGALLIPGGFINPDLLRQSAAARDFVRAFDRQGKPIATLCHGPWMLASAGLTKGRTMTSWPGIRDDMVNAGATWLDQEVVRDGNWVTSRGPQDMVPFVAAMTELFSGAAGARRLDQPARSDPQRERPPALVVNSMRWLPRPSFRTILGVALLGAGLAATGRRNSGYRMSQAPQHYRPGQT</sequence>
<feature type="domain" description="DJ-1/PfpI" evidence="2">
    <location>
        <begin position="10"/>
        <end position="176"/>
    </location>
</feature>
<proteinExistence type="inferred from homology"/>
<keyword evidence="4" id="KW-1185">Reference proteome</keyword>
<dbReference type="SUPFAM" id="SSF52317">
    <property type="entry name" value="Class I glutamine amidotransferase-like"/>
    <property type="match status" value="1"/>
</dbReference>
<dbReference type="InterPro" id="IPR029062">
    <property type="entry name" value="Class_I_gatase-like"/>
</dbReference>
<name>A0A239IGM0_9BURK</name>
<dbReference type="PROSITE" id="PS51276">
    <property type="entry name" value="PEPTIDASE_C56_PFPI"/>
    <property type="match status" value="1"/>
</dbReference>
<dbReference type="PANTHER" id="PTHR42733">
    <property type="entry name" value="DJ-1 PROTEIN"/>
    <property type="match status" value="1"/>
</dbReference>
<dbReference type="EMBL" id="FZOT01000009">
    <property type="protein sequence ID" value="SNS92747.1"/>
    <property type="molecule type" value="Genomic_DNA"/>
</dbReference>
<dbReference type="InterPro" id="IPR006286">
    <property type="entry name" value="C56_PfpI-like"/>
</dbReference>
<keyword evidence="3" id="KW-0645">Protease</keyword>
<gene>
    <name evidence="3" type="ORF">SAMN06265795_109103</name>
</gene>
<dbReference type="Gene3D" id="3.40.50.880">
    <property type="match status" value="1"/>
</dbReference>
<dbReference type="PANTHER" id="PTHR42733:SF12">
    <property type="entry name" value="PROTEINASE"/>
    <property type="match status" value="1"/>
</dbReference>
<dbReference type="CDD" id="cd03134">
    <property type="entry name" value="GATase1_PfpI_like"/>
    <property type="match status" value="1"/>
</dbReference>
<dbReference type="GO" id="GO:0008233">
    <property type="term" value="F:peptidase activity"/>
    <property type="evidence" value="ECO:0007669"/>
    <property type="project" value="UniProtKB-KW"/>
</dbReference>
<accession>A0A239IGM0</accession>
<reference evidence="3 4" key="1">
    <citation type="submission" date="2017-06" db="EMBL/GenBank/DDBJ databases">
        <authorList>
            <person name="Kim H.J."/>
            <person name="Triplett B.A."/>
        </authorList>
    </citation>
    <scope>NUCLEOTIDE SEQUENCE [LARGE SCALE GENOMIC DNA]</scope>
    <source>
        <strain evidence="3 4">U15</strain>
    </source>
</reference>